<dbReference type="PANTHER" id="PTHR46579">
    <property type="entry name" value="F5/8 TYPE C DOMAIN-CONTAINING PROTEIN-RELATED"/>
    <property type="match status" value="1"/>
</dbReference>
<dbReference type="PANTHER" id="PTHR46579:SF1">
    <property type="entry name" value="F5_8 TYPE C DOMAIN-CONTAINING PROTEIN"/>
    <property type="match status" value="1"/>
</dbReference>
<keyword evidence="2" id="KW-1185">Reference proteome</keyword>
<evidence type="ECO:0000313" key="1">
    <source>
        <dbReference type="EMBL" id="KAF9064373.1"/>
    </source>
</evidence>
<organism evidence="1 2">
    <name type="scientific">Rhodocollybia butyracea</name>
    <dbReference type="NCBI Taxonomy" id="206335"/>
    <lineage>
        <taxon>Eukaryota</taxon>
        <taxon>Fungi</taxon>
        <taxon>Dikarya</taxon>
        <taxon>Basidiomycota</taxon>
        <taxon>Agaricomycotina</taxon>
        <taxon>Agaricomycetes</taxon>
        <taxon>Agaricomycetidae</taxon>
        <taxon>Agaricales</taxon>
        <taxon>Marasmiineae</taxon>
        <taxon>Omphalotaceae</taxon>
        <taxon>Rhodocollybia</taxon>
    </lineage>
</organism>
<evidence type="ECO:0000313" key="2">
    <source>
        <dbReference type="Proteomes" id="UP000772434"/>
    </source>
</evidence>
<dbReference type="AlphaFoldDB" id="A0A9P5PI95"/>
<accession>A0A9P5PI95</accession>
<gene>
    <name evidence="1" type="ORF">BDP27DRAFT_1230581</name>
</gene>
<sequence>MNGKPVHESLSHALDWVVDAILPFWQGILFAKTFKYSLGRRVSAVLVPVVCDADAAHPVSGFPSHSHTFFCTRCLLRKTDINNLDIDSWPKRDIVEHRRRALEWLNASPAEREKITKEYGVRYTPLLRLPYWDAIAYTIIDSMHMGLLGLFETHIRNIWGIKGDAGGRKKRNEYHSHIKVTETWTHTVIDDQLRQEVKTDMQRTILPTWMNAAPLEWGTPSGGRLSADHWNVLCSIHLVVTLIRVWAYDEDTTKLPYLYNFTHLVKGVHILFLRSTSPALIEQYTSHMLEYLKGLLQLFPDIQLAPNHHYSLHMGEFMESMGPNHSRNTFATERINGYLQDTDTNHIQGIHICFLGILAETLQQVRPRTPC</sequence>
<dbReference type="EMBL" id="JADNRY010000125">
    <property type="protein sequence ID" value="KAF9064373.1"/>
    <property type="molecule type" value="Genomic_DNA"/>
</dbReference>
<reference evidence="1" key="1">
    <citation type="submission" date="2020-11" db="EMBL/GenBank/DDBJ databases">
        <authorList>
            <consortium name="DOE Joint Genome Institute"/>
            <person name="Ahrendt S."/>
            <person name="Riley R."/>
            <person name="Andreopoulos W."/>
            <person name="Labutti K."/>
            <person name="Pangilinan J."/>
            <person name="Ruiz-Duenas F.J."/>
            <person name="Barrasa J.M."/>
            <person name="Sanchez-Garcia M."/>
            <person name="Camarero S."/>
            <person name="Miyauchi S."/>
            <person name="Serrano A."/>
            <person name="Linde D."/>
            <person name="Babiker R."/>
            <person name="Drula E."/>
            <person name="Ayuso-Fernandez I."/>
            <person name="Pacheco R."/>
            <person name="Padilla G."/>
            <person name="Ferreira P."/>
            <person name="Barriuso J."/>
            <person name="Kellner H."/>
            <person name="Castanera R."/>
            <person name="Alfaro M."/>
            <person name="Ramirez L."/>
            <person name="Pisabarro A.G."/>
            <person name="Kuo A."/>
            <person name="Tritt A."/>
            <person name="Lipzen A."/>
            <person name="He G."/>
            <person name="Yan M."/>
            <person name="Ng V."/>
            <person name="Cullen D."/>
            <person name="Martin F."/>
            <person name="Rosso M.-N."/>
            <person name="Henrissat B."/>
            <person name="Hibbett D."/>
            <person name="Martinez A.T."/>
            <person name="Grigoriev I.V."/>
        </authorList>
    </citation>
    <scope>NUCLEOTIDE SEQUENCE</scope>
    <source>
        <strain evidence="1">AH 40177</strain>
    </source>
</reference>
<name>A0A9P5PI95_9AGAR</name>
<dbReference type="Proteomes" id="UP000772434">
    <property type="component" value="Unassembled WGS sequence"/>
</dbReference>
<dbReference type="OrthoDB" id="3247418at2759"/>
<proteinExistence type="predicted"/>
<protein>
    <submittedName>
        <fullName evidence="1">Uncharacterized protein</fullName>
    </submittedName>
</protein>
<comment type="caution">
    <text evidence="1">The sequence shown here is derived from an EMBL/GenBank/DDBJ whole genome shotgun (WGS) entry which is preliminary data.</text>
</comment>